<dbReference type="GO" id="GO:0009086">
    <property type="term" value="P:methionine biosynthetic process"/>
    <property type="evidence" value="ECO:0007669"/>
    <property type="project" value="UniProtKB-KW"/>
</dbReference>
<dbReference type="PROSITE" id="PS51671">
    <property type="entry name" value="ACT"/>
    <property type="match status" value="1"/>
</dbReference>
<dbReference type="Gene3D" id="3.30.360.10">
    <property type="entry name" value="Dihydrodipicolinate Reductase, domain 2"/>
    <property type="match status" value="1"/>
</dbReference>
<dbReference type="InterPro" id="IPR001342">
    <property type="entry name" value="HDH_cat"/>
</dbReference>
<dbReference type="Pfam" id="PF00742">
    <property type="entry name" value="Homoserine_dh"/>
    <property type="match status" value="1"/>
</dbReference>
<keyword evidence="3" id="KW-0521">NADP</keyword>
<keyword evidence="1" id="KW-0028">Amino-acid biosynthesis</keyword>
<keyword evidence="4" id="KW-0560">Oxidoreductase</keyword>
<name>X0WGB2_9ZZZZ</name>
<evidence type="ECO:0000256" key="4">
    <source>
        <dbReference type="ARBA" id="ARBA00023002"/>
    </source>
</evidence>
<evidence type="ECO:0000259" key="7">
    <source>
        <dbReference type="PROSITE" id="PS51671"/>
    </source>
</evidence>
<dbReference type="PANTHER" id="PTHR43331:SF1">
    <property type="entry name" value="HOMOSERINE DEHYDROGENASE"/>
    <property type="match status" value="1"/>
</dbReference>
<dbReference type="EMBL" id="BARS01020825">
    <property type="protein sequence ID" value="GAG11751.1"/>
    <property type="molecule type" value="Genomic_DNA"/>
</dbReference>
<feature type="domain" description="ACT" evidence="7">
    <location>
        <begin position="121"/>
        <end position="194"/>
    </location>
</feature>
<dbReference type="AlphaFoldDB" id="X0WGB2"/>
<keyword evidence="5" id="KW-0486">Methionine biosynthesis</keyword>
<dbReference type="FunFam" id="3.30.70.260:FF:000030">
    <property type="entry name" value="Homoserine dehydrogenase"/>
    <property type="match status" value="1"/>
</dbReference>
<proteinExistence type="predicted"/>
<dbReference type="Gene3D" id="3.40.50.720">
    <property type="entry name" value="NAD(P)-binding Rossmann-like Domain"/>
    <property type="match status" value="1"/>
</dbReference>
<gene>
    <name evidence="8" type="ORF">S01H1_33530</name>
</gene>
<feature type="non-terminal residue" evidence="8">
    <location>
        <position position="1"/>
    </location>
</feature>
<dbReference type="SUPFAM" id="SSF55021">
    <property type="entry name" value="ACT-like"/>
    <property type="match status" value="1"/>
</dbReference>
<dbReference type="Pfam" id="PF01842">
    <property type="entry name" value="ACT"/>
    <property type="match status" value="1"/>
</dbReference>
<evidence type="ECO:0000256" key="6">
    <source>
        <dbReference type="ARBA" id="ARBA00034478"/>
    </source>
</evidence>
<evidence type="ECO:0000256" key="2">
    <source>
        <dbReference type="ARBA" id="ARBA00022697"/>
    </source>
</evidence>
<accession>X0WGB2</accession>
<comment type="pathway">
    <text evidence="6">Amino-acid biosynthesis; L-methionine biosynthesis via de novo pathway.</text>
</comment>
<comment type="caution">
    <text evidence="8">The sequence shown here is derived from an EMBL/GenBank/DDBJ whole genome shotgun (WGS) entry which is preliminary data.</text>
</comment>
<evidence type="ECO:0000256" key="1">
    <source>
        <dbReference type="ARBA" id="ARBA00022605"/>
    </source>
</evidence>
<dbReference type="CDD" id="cd04881">
    <property type="entry name" value="ACT_HSDH-Hom"/>
    <property type="match status" value="1"/>
</dbReference>
<keyword evidence="2" id="KW-0791">Threonine biosynthesis</keyword>
<evidence type="ECO:0000313" key="8">
    <source>
        <dbReference type="EMBL" id="GAG11751.1"/>
    </source>
</evidence>
<dbReference type="PANTHER" id="PTHR43331">
    <property type="entry name" value="HOMOSERINE DEHYDROGENASE"/>
    <property type="match status" value="1"/>
</dbReference>
<dbReference type="GO" id="GO:0009088">
    <property type="term" value="P:threonine biosynthetic process"/>
    <property type="evidence" value="ECO:0007669"/>
    <property type="project" value="UniProtKB-KW"/>
</dbReference>
<dbReference type="SUPFAM" id="SSF55347">
    <property type="entry name" value="Glyceraldehyde-3-phosphate dehydrogenase-like, C-terminal domain"/>
    <property type="match status" value="1"/>
</dbReference>
<dbReference type="InterPro" id="IPR002912">
    <property type="entry name" value="ACT_dom"/>
</dbReference>
<reference evidence="8" key="1">
    <citation type="journal article" date="2014" name="Front. Microbiol.">
        <title>High frequency of phylogenetically diverse reductive dehalogenase-homologous genes in deep subseafloor sedimentary metagenomes.</title>
        <authorList>
            <person name="Kawai M."/>
            <person name="Futagami T."/>
            <person name="Toyoda A."/>
            <person name="Takaki Y."/>
            <person name="Nishi S."/>
            <person name="Hori S."/>
            <person name="Arai W."/>
            <person name="Tsubouchi T."/>
            <person name="Morono Y."/>
            <person name="Uchiyama I."/>
            <person name="Ito T."/>
            <person name="Fujiyama A."/>
            <person name="Inagaki F."/>
            <person name="Takami H."/>
        </authorList>
    </citation>
    <scope>NUCLEOTIDE SEQUENCE</scope>
    <source>
        <strain evidence="8">Expedition CK06-06</strain>
    </source>
</reference>
<protein>
    <recommendedName>
        <fullName evidence="7">ACT domain-containing protein</fullName>
    </recommendedName>
</protein>
<sequence>HLATEDFLYAEEFGYVIKLLAIAKRYGNTIEARVHPVFLPKDSQLAKVDGVYNAIQAEGDLAGKLLFYGEGAGGMRASSAIVADVLTIARNKRLGIIATPETRINQGLIIKPMTDVETRYYFRLDVADRPGVLAQISKVLGDNSISISSVIQKESARAAQAAEIVIMTYPARENAVQKAVEQLKLVAVVNEVSSFIRVEE</sequence>
<dbReference type="InterPro" id="IPR045865">
    <property type="entry name" value="ACT-like_dom_sf"/>
</dbReference>
<dbReference type="GO" id="GO:0004412">
    <property type="term" value="F:homoserine dehydrogenase activity"/>
    <property type="evidence" value="ECO:0007669"/>
    <property type="project" value="TreeGrafter"/>
</dbReference>
<dbReference type="Gene3D" id="3.30.70.260">
    <property type="match status" value="1"/>
</dbReference>
<evidence type="ECO:0000256" key="3">
    <source>
        <dbReference type="ARBA" id="ARBA00022857"/>
    </source>
</evidence>
<evidence type="ECO:0000256" key="5">
    <source>
        <dbReference type="ARBA" id="ARBA00023167"/>
    </source>
</evidence>
<organism evidence="8">
    <name type="scientific">marine sediment metagenome</name>
    <dbReference type="NCBI Taxonomy" id="412755"/>
    <lineage>
        <taxon>unclassified sequences</taxon>
        <taxon>metagenomes</taxon>
        <taxon>ecological metagenomes</taxon>
    </lineage>
</organism>